<keyword evidence="4" id="KW-1185">Reference proteome</keyword>
<reference evidence="3 4" key="1">
    <citation type="submission" date="2017-06" db="EMBL/GenBank/DDBJ databases">
        <title>Ant-infecting Ophiocordyceps genomes reveal a high diversity of potential behavioral manipulation genes and a possible major role for enterotoxins.</title>
        <authorList>
            <person name="De Bekker C."/>
            <person name="Evans H.C."/>
            <person name="Brachmann A."/>
            <person name="Hughes D.P."/>
        </authorList>
    </citation>
    <scope>NUCLEOTIDE SEQUENCE [LARGE SCALE GENOMIC DNA]</scope>
    <source>
        <strain evidence="3 4">Map16</strain>
    </source>
</reference>
<protein>
    <recommendedName>
        <fullName evidence="2">Alpha/beta hydrolase fold-3 domain-containing protein</fullName>
    </recommendedName>
</protein>
<accession>A0A2C5ZL84</accession>
<evidence type="ECO:0000313" key="3">
    <source>
        <dbReference type="EMBL" id="PHH80542.1"/>
    </source>
</evidence>
<dbReference type="STRING" id="2004952.A0A2C5ZL84"/>
<dbReference type="Proteomes" id="UP000226431">
    <property type="component" value="Unassembled WGS sequence"/>
</dbReference>
<dbReference type="PANTHER" id="PTHR48081:SF25">
    <property type="entry name" value="PUTATIVE (AFU_ORTHOLOGUE AFUA_3G11560)-RELATED"/>
    <property type="match status" value="1"/>
</dbReference>
<dbReference type="SUPFAM" id="SSF53474">
    <property type="entry name" value="alpha/beta-Hydrolases"/>
    <property type="match status" value="1"/>
</dbReference>
<feature type="domain" description="Alpha/beta hydrolase fold-3" evidence="2">
    <location>
        <begin position="178"/>
        <end position="415"/>
    </location>
</feature>
<evidence type="ECO:0000259" key="2">
    <source>
        <dbReference type="Pfam" id="PF07859"/>
    </source>
</evidence>
<keyword evidence="1" id="KW-0378">Hydrolase</keyword>
<dbReference type="EMBL" id="NJES01000014">
    <property type="protein sequence ID" value="PHH80542.1"/>
    <property type="molecule type" value="Genomic_DNA"/>
</dbReference>
<dbReference type="InterPro" id="IPR029058">
    <property type="entry name" value="AB_hydrolase_fold"/>
</dbReference>
<evidence type="ECO:0000256" key="1">
    <source>
        <dbReference type="ARBA" id="ARBA00022801"/>
    </source>
</evidence>
<dbReference type="InterPro" id="IPR013094">
    <property type="entry name" value="AB_hydrolase_3"/>
</dbReference>
<comment type="caution">
    <text evidence="3">The sequence shown here is derived from an EMBL/GenBank/DDBJ whole genome shotgun (WGS) entry which is preliminary data.</text>
</comment>
<evidence type="ECO:0000313" key="4">
    <source>
        <dbReference type="Proteomes" id="UP000226431"/>
    </source>
</evidence>
<dbReference type="InterPro" id="IPR050300">
    <property type="entry name" value="GDXG_lipolytic_enzyme"/>
</dbReference>
<name>A0A2C5ZL84_9HYPO</name>
<dbReference type="OrthoDB" id="5354320at2759"/>
<organism evidence="3 4">
    <name type="scientific">Ophiocordyceps camponoti-rufipedis</name>
    <dbReference type="NCBI Taxonomy" id="2004952"/>
    <lineage>
        <taxon>Eukaryota</taxon>
        <taxon>Fungi</taxon>
        <taxon>Dikarya</taxon>
        <taxon>Ascomycota</taxon>
        <taxon>Pezizomycotina</taxon>
        <taxon>Sordariomycetes</taxon>
        <taxon>Hypocreomycetidae</taxon>
        <taxon>Hypocreales</taxon>
        <taxon>Ophiocordycipitaceae</taxon>
        <taxon>Ophiocordyceps</taxon>
    </lineage>
</organism>
<gene>
    <name evidence="3" type="ORF">CDD80_1054</name>
</gene>
<dbReference type="PANTHER" id="PTHR48081">
    <property type="entry name" value="AB HYDROLASE SUPERFAMILY PROTEIN C4A8.06C"/>
    <property type="match status" value="1"/>
</dbReference>
<dbReference type="GO" id="GO:0016787">
    <property type="term" value="F:hydrolase activity"/>
    <property type="evidence" value="ECO:0007669"/>
    <property type="project" value="UniProtKB-KW"/>
</dbReference>
<sequence length="496" mass="55698">MRSARSRNYRNVGMRPPSALRRYGRVVCLSLMQAPRLAGVVINHVVGRSEASQHHDLLSSIIIAMIQNLATPFPDSWHSISDVQRLTLCDMDIVRGQDWIATYGSPSPPEPDARHALATVIRSFDATFKEENMAEYAPRVEAEWTGYRADARPPPRGLSERAKYEALTDECSEPFTAVYLHGGWSVLSDPARFRNLLTRLSQTGGCRIYSVRYRLAPQSPFPAALLDSLVSYLTLLYPPPDAFHEPVPASHIVFSGDSFGANLCFALVQTILELRRLGCSQIRWHGQVRDLPLPAGLVCFSPFIDFTLSSSLFRAPVRSTLDYLPMRDELIRHRWAPCAAWPASPPRNQLYTVDDLLSHQLVSPITATSWHGSPPVYMSVGDELLLDDVRFFAARLVAQDVPVVMEHYQAMPHDHALFLSHIPAADRCLDVCGAFIRTVVDPAAVVKPSATYIHSKTLREEPLQFDRLSLESYDQVCRRVKDSIAENICLWPVREQ</sequence>
<dbReference type="Pfam" id="PF07859">
    <property type="entry name" value="Abhydrolase_3"/>
    <property type="match status" value="1"/>
</dbReference>
<dbReference type="AlphaFoldDB" id="A0A2C5ZL84"/>
<dbReference type="Gene3D" id="3.40.50.1820">
    <property type="entry name" value="alpha/beta hydrolase"/>
    <property type="match status" value="1"/>
</dbReference>
<proteinExistence type="predicted"/>